<dbReference type="GO" id="GO:0005874">
    <property type="term" value="C:microtubule"/>
    <property type="evidence" value="ECO:0007669"/>
    <property type="project" value="UniProtKB-KW"/>
</dbReference>
<dbReference type="InterPro" id="IPR027329">
    <property type="entry name" value="TPX2_C"/>
</dbReference>
<dbReference type="Proteomes" id="UP001327560">
    <property type="component" value="Chromosome 1"/>
</dbReference>
<evidence type="ECO:0000256" key="4">
    <source>
        <dbReference type="ARBA" id="ARBA00022701"/>
    </source>
</evidence>
<feature type="compositionally biased region" description="Low complexity" evidence="6">
    <location>
        <begin position="330"/>
        <end position="344"/>
    </location>
</feature>
<dbReference type="EMBL" id="CP136890">
    <property type="protein sequence ID" value="WOK95608.1"/>
    <property type="molecule type" value="Genomic_DNA"/>
</dbReference>
<evidence type="ECO:0000313" key="8">
    <source>
        <dbReference type="EMBL" id="WOK95608.1"/>
    </source>
</evidence>
<keyword evidence="9" id="KW-1185">Reference proteome</keyword>
<accession>A0AAQ3JUH3</accession>
<organism evidence="8 9">
    <name type="scientific">Canna indica</name>
    <name type="common">Indian-shot</name>
    <dbReference type="NCBI Taxonomy" id="4628"/>
    <lineage>
        <taxon>Eukaryota</taxon>
        <taxon>Viridiplantae</taxon>
        <taxon>Streptophyta</taxon>
        <taxon>Embryophyta</taxon>
        <taxon>Tracheophyta</taxon>
        <taxon>Spermatophyta</taxon>
        <taxon>Magnoliopsida</taxon>
        <taxon>Liliopsida</taxon>
        <taxon>Zingiberales</taxon>
        <taxon>Cannaceae</taxon>
        <taxon>Canna</taxon>
    </lineage>
</organism>
<protein>
    <submittedName>
        <fullName evidence="8">Protein WVD2-like 4</fullName>
    </submittedName>
</protein>
<reference evidence="8 9" key="1">
    <citation type="submission" date="2023-10" db="EMBL/GenBank/DDBJ databases">
        <title>Chromosome-scale genome assembly provides insights into flower coloration mechanisms of Canna indica.</title>
        <authorList>
            <person name="Li C."/>
        </authorList>
    </citation>
    <scope>NUCLEOTIDE SEQUENCE [LARGE SCALE GENOMIC DNA]</scope>
    <source>
        <tissue evidence="8">Flower</tissue>
    </source>
</reference>
<evidence type="ECO:0000256" key="6">
    <source>
        <dbReference type="SAM" id="MobiDB-lite"/>
    </source>
</evidence>
<feature type="region of interest" description="Disordered" evidence="6">
    <location>
        <begin position="217"/>
        <end position="354"/>
    </location>
</feature>
<feature type="compositionally biased region" description="Polar residues" evidence="6">
    <location>
        <begin position="59"/>
        <end position="69"/>
    </location>
</feature>
<name>A0AAQ3JUH3_9LILI</name>
<feature type="region of interest" description="Disordered" evidence="6">
    <location>
        <begin position="1"/>
        <end position="194"/>
    </location>
</feature>
<feature type="compositionally biased region" description="Polar residues" evidence="6">
    <location>
        <begin position="165"/>
        <end position="194"/>
    </location>
</feature>
<sequence length="424" mass="45423">MESGNGVELEFEKASTEQDPAAKEFGSMENGVTVNDIDAAVVNDGYPSQPKLEAIDSSGEGNAGSSTETKVLDLLQKSGSDGGSLSEKGRKDQGGQNGYSKEPQKKKPVLSSSRSFPSKTNSGSISRKSTAVTRQPKDASSTTNGVLPALQSSFSSAPRTRRSLPTKTGSVDATVDGTSETENGSNPSARRNTISGFSFRLDERAEKRKEFFVKLEEKNHAKEVEKTNLQAKSKESQEAEIRRLRKSLTFKATPMPSFYQEPGPPKAELKKIPPTRARSPKLGRRKPSTATTDDASETNISCESPRLTPSTKLNEVAAPTDGRSSTLKNPTPKSLSKLPQKSKTATAEVKPAAIKPKVLNVKAKVEKVEKAKLEVSDNKPMEVPLETSAAVEPALENRVDEDKPDPDPPASDTGTATLEVPVQG</sequence>
<feature type="compositionally biased region" description="Basic and acidic residues" evidence="6">
    <location>
        <begin position="217"/>
        <end position="242"/>
    </location>
</feature>
<evidence type="ECO:0000256" key="3">
    <source>
        <dbReference type="ARBA" id="ARBA00022490"/>
    </source>
</evidence>
<comment type="subcellular location">
    <subcellularLocation>
        <location evidence="1">Cytoplasm</location>
        <location evidence="1">Cytoskeleton</location>
    </subcellularLocation>
</comment>
<feature type="compositionally biased region" description="Polar residues" evidence="6">
    <location>
        <begin position="110"/>
        <end position="158"/>
    </location>
</feature>
<evidence type="ECO:0000313" key="9">
    <source>
        <dbReference type="Proteomes" id="UP001327560"/>
    </source>
</evidence>
<dbReference type="GO" id="GO:0008017">
    <property type="term" value="F:microtubule binding"/>
    <property type="evidence" value="ECO:0007669"/>
    <property type="project" value="InterPro"/>
</dbReference>
<dbReference type="AlphaFoldDB" id="A0AAQ3JUH3"/>
<dbReference type="PANTHER" id="PTHR46372">
    <property type="entry name" value="PROTEIN WVD2-LIKE 3"/>
    <property type="match status" value="1"/>
</dbReference>
<comment type="similarity">
    <text evidence="2">Belongs to the TPX2 family.</text>
</comment>
<evidence type="ECO:0000259" key="7">
    <source>
        <dbReference type="Pfam" id="PF06886"/>
    </source>
</evidence>
<evidence type="ECO:0000256" key="2">
    <source>
        <dbReference type="ARBA" id="ARBA00005885"/>
    </source>
</evidence>
<keyword evidence="4" id="KW-0493">Microtubule</keyword>
<dbReference type="InterPro" id="IPR044806">
    <property type="entry name" value="WVD2/WDL1-4"/>
</dbReference>
<feature type="compositionally biased region" description="Basic residues" evidence="6">
    <location>
        <begin position="278"/>
        <end position="287"/>
    </location>
</feature>
<keyword evidence="3" id="KW-0963">Cytoplasm</keyword>
<dbReference type="PANTHER" id="PTHR46372:SF26">
    <property type="entry name" value="(WILD MALAYSIAN BANANA) HYPOTHETICAL PROTEIN"/>
    <property type="match status" value="1"/>
</dbReference>
<feature type="compositionally biased region" description="Polar residues" evidence="6">
    <location>
        <begin position="288"/>
        <end position="313"/>
    </location>
</feature>
<evidence type="ECO:0000256" key="5">
    <source>
        <dbReference type="ARBA" id="ARBA00023212"/>
    </source>
</evidence>
<proteinExistence type="inferred from homology"/>
<feature type="region of interest" description="Disordered" evidence="6">
    <location>
        <begin position="379"/>
        <end position="424"/>
    </location>
</feature>
<gene>
    <name evidence="8" type="ORF">Cni_G04315</name>
</gene>
<evidence type="ECO:0000256" key="1">
    <source>
        <dbReference type="ARBA" id="ARBA00004245"/>
    </source>
</evidence>
<keyword evidence="5" id="KW-0206">Cytoskeleton</keyword>
<dbReference type="Pfam" id="PF06886">
    <property type="entry name" value="TPX2"/>
    <property type="match status" value="1"/>
</dbReference>
<feature type="compositionally biased region" description="Basic and acidic residues" evidence="6">
    <location>
        <begin position="10"/>
        <end position="22"/>
    </location>
</feature>
<dbReference type="GO" id="GO:0000226">
    <property type="term" value="P:microtubule cytoskeleton organization"/>
    <property type="evidence" value="ECO:0007669"/>
    <property type="project" value="InterPro"/>
</dbReference>
<feature type="domain" description="TPX2 C-terminal" evidence="7">
    <location>
        <begin position="197"/>
        <end position="272"/>
    </location>
</feature>